<evidence type="ECO:0000256" key="6">
    <source>
        <dbReference type="ARBA" id="ARBA00022918"/>
    </source>
</evidence>
<dbReference type="GO" id="GO:0016787">
    <property type="term" value="F:hydrolase activity"/>
    <property type="evidence" value="ECO:0007669"/>
    <property type="project" value="UniProtKB-KW"/>
</dbReference>
<keyword evidence="1" id="KW-0808">Transferase</keyword>
<organism evidence="8">
    <name type="scientific">Sesamum calycinum</name>
    <dbReference type="NCBI Taxonomy" id="2727403"/>
    <lineage>
        <taxon>Eukaryota</taxon>
        <taxon>Viridiplantae</taxon>
        <taxon>Streptophyta</taxon>
        <taxon>Embryophyta</taxon>
        <taxon>Tracheophyta</taxon>
        <taxon>Spermatophyta</taxon>
        <taxon>Magnoliopsida</taxon>
        <taxon>eudicotyledons</taxon>
        <taxon>Gunneridae</taxon>
        <taxon>Pentapetalae</taxon>
        <taxon>asterids</taxon>
        <taxon>lamiids</taxon>
        <taxon>Lamiales</taxon>
        <taxon>Pedaliaceae</taxon>
        <taxon>Sesamum</taxon>
    </lineage>
</organism>
<evidence type="ECO:0000256" key="5">
    <source>
        <dbReference type="ARBA" id="ARBA00022801"/>
    </source>
</evidence>
<keyword evidence="3" id="KW-0540">Nuclease</keyword>
<dbReference type="SUPFAM" id="SSF56672">
    <property type="entry name" value="DNA/RNA polymerases"/>
    <property type="match status" value="1"/>
</dbReference>
<protein>
    <submittedName>
        <fullName evidence="8">Polyprotein</fullName>
    </submittedName>
</protein>
<dbReference type="EMBL" id="JACGWM010001022">
    <property type="protein sequence ID" value="KAL0295518.1"/>
    <property type="molecule type" value="Genomic_DNA"/>
</dbReference>
<evidence type="ECO:0000256" key="1">
    <source>
        <dbReference type="ARBA" id="ARBA00022679"/>
    </source>
</evidence>
<gene>
    <name evidence="8" type="ORF">Scaly_3101900</name>
</gene>
<reference evidence="8" key="1">
    <citation type="submission" date="2020-06" db="EMBL/GenBank/DDBJ databases">
        <authorList>
            <person name="Li T."/>
            <person name="Hu X."/>
            <person name="Zhang T."/>
            <person name="Song X."/>
            <person name="Zhang H."/>
            <person name="Dai N."/>
            <person name="Sheng W."/>
            <person name="Hou X."/>
            <person name="Wei L."/>
        </authorList>
    </citation>
    <scope>NUCLEOTIDE SEQUENCE</scope>
    <source>
        <strain evidence="8">KEN8</strain>
        <tissue evidence="8">Leaf</tissue>
    </source>
</reference>
<accession>A0AAW2JNE2</accession>
<dbReference type="InterPro" id="IPR041373">
    <property type="entry name" value="RT_RNaseH"/>
</dbReference>
<dbReference type="Pfam" id="PF17917">
    <property type="entry name" value="RT_RNaseH"/>
    <property type="match status" value="1"/>
</dbReference>
<dbReference type="GO" id="GO:0004519">
    <property type="term" value="F:endonuclease activity"/>
    <property type="evidence" value="ECO:0007669"/>
    <property type="project" value="UniProtKB-KW"/>
</dbReference>
<dbReference type="PANTHER" id="PTHR37984">
    <property type="entry name" value="PROTEIN CBG26694"/>
    <property type="match status" value="1"/>
</dbReference>
<dbReference type="InterPro" id="IPR050951">
    <property type="entry name" value="Retrovirus_Pol_polyprotein"/>
</dbReference>
<evidence type="ECO:0000259" key="7">
    <source>
        <dbReference type="Pfam" id="PF17917"/>
    </source>
</evidence>
<name>A0AAW2JNE2_9LAMI</name>
<keyword evidence="4" id="KW-0255">Endonuclease</keyword>
<sequence length="390" mass="44384">MKFIDGRISSLSALGIQASYLSYSKKSTTLGTSSDYGLAKIEAEENGRKHFCGHASGQFKDSEKHYHAVYKEILAIKYGIKKFEFHLIGHHFTIMMDNTSFPRIMDLKNKGVPEPQLLRLKDWFSKYQFTVKHIKGDANLIPDFLSRPSGIHLISPTGTIPIFMASSSGSTSRSPSTFPPGFFHDLKNIREYALDNMFRYLARLLSNTDIPPGRGCFRPDHPFFNVITLPGPGLPEDALWFLWCLAALYYLPIEIQLAQMIDHLRDIKNGKSIYGYFSHGLKLVYTSLAIESLWMKIPMMILCKNQILKIRGIMEQKLILRVQASTMEDPLHQHDTRLKSSILEDRPPQHDSSMMSAVSVFMPCDLTNKKDSCVPIRILQVSYTCHAMKK</sequence>
<dbReference type="AlphaFoldDB" id="A0AAW2JNE2"/>
<reference evidence="8" key="2">
    <citation type="journal article" date="2024" name="Plant">
        <title>Genomic evolution and insights into agronomic trait innovations of Sesamum species.</title>
        <authorList>
            <person name="Miao H."/>
            <person name="Wang L."/>
            <person name="Qu L."/>
            <person name="Liu H."/>
            <person name="Sun Y."/>
            <person name="Le M."/>
            <person name="Wang Q."/>
            <person name="Wei S."/>
            <person name="Zheng Y."/>
            <person name="Lin W."/>
            <person name="Duan Y."/>
            <person name="Cao H."/>
            <person name="Xiong S."/>
            <person name="Wang X."/>
            <person name="Wei L."/>
            <person name="Li C."/>
            <person name="Ma Q."/>
            <person name="Ju M."/>
            <person name="Zhao R."/>
            <person name="Li G."/>
            <person name="Mu C."/>
            <person name="Tian Q."/>
            <person name="Mei H."/>
            <person name="Zhang T."/>
            <person name="Gao T."/>
            <person name="Zhang H."/>
        </authorList>
    </citation>
    <scope>NUCLEOTIDE SEQUENCE</scope>
    <source>
        <strain evidence="8">KEN8</strain>
    </source>
</reference>
<feature type="domain" description="Reverse transcriptase RNase H-like" evidence="7">
    <location>
        <begin position="35"/>
        <end position="127"/>
    </location>
</feature>
<dbReference type="PANTHER" id="PTHR37984:SF5">
    <property type="entry name" value="PROTEIN NYNRIN-LIKE"/>
    <property type="match status" value="1"/>
</dbReference>
<comment type="caution">
    <text evidence="8">The sequence shown here is derived from an EMBL/GenBank/DDBJ whole genome shotgun (WGS) entry which is preliminary data.</text>
</comment>
<evidence type="ECO:0000256" key="3">
    <source>
        <dbReference type="ARBA" id="ARBA00022722"/>
    </source>
</evidence>
<keyword evidence="2" id="KW-0548">Nucleotidyltransferase</keyword>
<keyword evidence="5" id="KW-0378">Hydrolase</keyword>
<keyword evidence="6" id="KW-0695">RNA-directed DNA polymerase</keyword>
<evidence type="ECO:0000256" key="2">
    <source>
        <dbReference type="ARBA" id="ARBA00022695"/>
    </source>
</evidence>
<dbReference type="GO" id="GO:0003964">
    <property type="term" value="F:RNA-directed DNA polymerase activity"/>
    <property type="evidence" value="ECO:0007669"/>
    <property type="project" value="UniProtKB-KW"/>
</dbReference>
<proteinExistence type="predicted"/>
<evidence type="ECO:0000313" key="8">
    <source>
        <dbReference type="EMBL" id="KAL0295518.1"/>
    </source>
</evidence>
<evidence type="ECO:0000256" key="4">
    <source>
        <dbReference type="ARBA" id="ARBA00022759"/>
    </source>
</evidence>
<dbReference type="InterPro" id="IPR043502">
    <property type="entry name" value="DNA/RNA_pol_sf"/>
</dbReference>